<accession>A0A249PC57</accession>
<evidence type="ECO:0000313" key="2">
    <source>
        <dbReference type="Proteomes" id="UP000217211"/>
    </source>
</evidence>
<keyword evidence="2" id="KW-1185">Reference proteome</keyword>
<dbReference type="KEGG" id="esj:SJ05684_c20990"/>
<dbReference type="EMBL" id="CP023067">
    <property type="protein sequence ID" value="ASY63540.1"/>
    <property type="molecule type" value="Genomic_DNA"/>
</dbReference>
<evidence type="ECO:0000313" key="1">
    <source>
        <dbReference type="EMBL" id="ASY63540.1"/>
    </source>
</evidence>
<proteinExistence type="predicted"/>
<protein>
    <submittedName>
        <fullName evidence="1">Uncharacterized protein</fullName>
    </submittedName>
</protein>
<dbReference type="Proteomes" id="UP000217211">
    <property type="component" value="Chromosome"/>
</dbReference>
<reference evidence="1 2" key="1">
    <citation type="submission" date="2017-08" db="EMBL/GenBank/DDBJ databases">
        <title>Multipartite genome sequences of Sinorhizobium species nodulating soybeans.</title>
        <authorList>
            <person name="Tian C.F."/>
        </authorList>
    </citation>
    <scope>NUCLEOTIDE SEQUENCE [LARGE SCALE GENOMIC DNA]</scope>
    <source>
        <strain evidence="1 2">CCBAU 05684</strain>
    </source>
</reference>
<organism evidence="1 2">
    <name type="scientific">Sinorhizobium sojae CCBAU 05684</name>
    <dbReference type="NCBI Taxonomy" id="716928"/>
    <lineage>
        <taxon>Bacteria</taxon>
        <taxon>Pseudomonadati</taxon>
        <taxon>Pseudomonadota</taxon>
        <taxon>Alphaproteobacteria</taxon>
        <taxon>Hyphomicrobiales</taxon>
        <taxon>Rhizobiaceae</taxon>
        <taxon>Sinorhizobium/Ensifer group</taxon>
        <taxon>Sinorhizobium</taxon>
    </lineage>
</organism>
<dbReference type="AlphaFoldDB" id="A0A249PC57"/>
<name>A0A249PC57_9HYPH</name>
<gene>
    <name evidence="1" type="ORF">SJ05684_c20990</name>
</gene>
<sequence length="39" mass="4589">MLSVSHSHVSLNRPRFKEKDMQHFKVLQRFARPIGRAAL</sequence>